<organism evidence="7 8">
    <name type="scientific">Candidatus Methanoperedens nitratireducens</name>
    <dbReference type="NCBI Taxonomy" id="1392998"/>
    <lineage>
        <taxon>Archaea</taxon>
        <taxon>Methanobacteriati</taxon>
        <taxon>Methanobacteriota</taxon>
        <taxon>Stenosarchaea group</taxon>
        <taxon>Methanomicrobia</taxon>
        <taxon>Methanosarcinales</taxon>
        <taxon>ANME-2 cluster</taxon>
        <taxon>Candidatus Methanoperedentaceae</taxon>
        <taxon>Candidatus Methanoperedens</taxon>
    </lineage>
</organism>
<dbReference type="InterPro" id="IPR007197">
    <property type="entry name" value="rSAM"/>
</dbReference>
<name>A0A284VNV7_9EURY</name>
<evidence type="ECO:0000256" key="1">
    <source>
        <dbReference type="ARBA" id="ARBA00022691"/>
    </source>
</evidence>
<keyword evidence="2" id="KW-0479">Metal-binding</keyword>
<dbReference type="GO" id="GO:0016491">
    <property type="term" value="F:oxidoreductase activity"/>
    <property type="evidence" value="ECO:0007669"/>
    <property type="project" value="InterPro"/>
</dbReference>
<evidence type="ECO:0000313" key="8">
    <source>
        <dbReference type="Proteomes" id="UP000218615"/>
    </source>
</evidence>
<dbReference type="InterPro" id="IPR013785">
    <property type="entry name" value="Aldolase_TIM"/>
</dbReference>
<dbReference type="PANTHER" id="PTHR43273:SF3">
    <property type="entry name" value="ANAEROBIC SULFATASE-MATURATING ENZYME HOMOLOG ASLB-RELATED"/>
    <property type="match status" value="1"/>
</dbReference>
<keyword evidence="1" id="KW-0949">S-adenosyl-L-methionine</keyword>
<sequence>MQRDIINEISSTLLDPANLTSFCTSLKEEFNYTAEDSRSLIYQVTKQINAKLFPSITALELTVTEECNLECTYCFEKDMTGRKKMSLKVAQAAIDLLFDYSQEEEDLYITYFGGEPLLNFPLIKSITEYVEKKEELSRKRVEFSMTSNGVLLNESMAEYLARHKIKVLLSIDGSKLSHNLCRVDKKGRGTFERSIKGLEILKKFQPWIGVRMTVVPNNVQRLFDDVIELHNLGINQFIICHVTGIKWSKEDIESFGLQMRRIAHWYREKSSQDLRISVLDEEDDGLSFFGCRAARNSISVSVDGEISPCSKILSLNNKRLLYKLGDVEYGLINVLNRAELISCSKLRSACNALQIAESFRGGCFAANYEDNGNIFQPSIQDHIFSLQYRSIS</sequence>
<accession>A0A284VNV7</accession>
<dbReference type="EMBL" id="FZMP01000128">
    <property type="protein sequence ID" value="SNQ60965.1"/>
    <property type="molecule type" value="Genomic_DNA"/>
</dbReference>
<dbReference type="InterPro" id="IPR058240">
    <property type="entry name" value="rSAM_sf"/>
</dbReference>
<dbReference type="SFLD" id="SFLDG01067">
    <property type="entry name" value="SPASM/twitch_domain_containing"/>
    <property type="match status" value="1"/>
</dbReference>
<keyword evidence="8" id="KW-1185">Reference proteome</keyword>
<dbReference type="CDD" id="cd01335">
    <property type="entry name" value="Radical_SAM"/>
    <property type="match status" value="1"/>
</dbReference>
<dbReference type="GO" id="GO:0051536">
    <property type="term" value="F:iron-sulfur cluster binding"/>
    <property type="evidence" value="ECO:0007669"/>
    <property type="project" value="UniProtKB-KW"/>
</dbReference>
<dbReference type="SFLD" id="SFLDG01384">
    <property type="entry name" value="thioether_bond_formation_requi"/>
    <property type="match status" value="1"/>
</dbReference>
<dbReference type="SFLD" id="SFLDG01386">
    <property type="entry name" value="main_SPASM_domain-containing"/>
    <property type="match status" value="1"/>
</dbReference>
<dbReference type="OrthoDB" id="30736at2157"/>
<evidence type="ECO:0000256" key="5">
    <source>
        <dbReference type="ARBA" id="ARBA00023601"/>
    </source>
</evidence>
<proteinExistence type="inferred from homology"/>
<keyword evidence="4" id="KW-0411">Iron-sulfur</keyword>
<dbReference type="PROSITE" id="PS51918">
    <property type="entry name" value="RADICAL_SAM"/>
    <property type="match status" value="1"/>
</dbReference>
<dbReference type="Gene3D" id="3.20.20.70">
    <property type="entry name" value="Aldolase class I"/>
    <property type="match status" value="1"/>
</dbReference>
<dbReference type="GO" id="GO:0046872">
    <property type="term" value="F:metal ion binding"/>
    <property type="evidence" value="ECO:0007669"/>
    <property type="project" value="UniProtKB-KW"/>
</dbReference>
<dbReference type="PANTHER" id="PTHR43273">
    <property type="entry name" value="ANAEROBIC SULFATASE-MATURATING ENZYME HOMOLOG ASLB-RELATED"/>
    <property type="match status" value="1"/>
</dbReference>
<evidence type="ECO:0000256" key="2">
    <source>
        <dbReference type="ARBA" id="ARBA00022723"/>
    </source>
</evidence>
<evidence type="ECO:0000256" key="4">
    <source>
        <dbReference type="ARBA" id="ARBA00023014"/>
    </source>
</evidence>
<feature type="domain" description="Radical SAM core" evidence="6">
    <location>
        <begin position="51"/>
        <end position="275"/>
    </location>
</feature>
<dbReference type="SUPFAM" id="SSF102114">
    <property type="entry name" value="Radical SAM enzymes"/>
    <property type="match status" value="1"/>
</dbReference>
<reference evidence="8" key="1">
    <citation type="submission" date="2017-06" db="EMBL/GenBank/DDBJ databases">
        <authorList>
            <person name="Cremers G."/>
        </authorList>
    </citation>
    <scope>NUCLEOTIDE SEQUENCE [LARGE SCALE GENOMIC DNA]</scope>
</reference>
<dbReference type="InterPro" id="IPR023867">
    <property type="entry name" value="Sulphatase_maturase_rSAM"/>
</dbReference>
<evidence type="ECO:0000256" key="3">
    <source>
        <dbReference type="ARBA" id="ARBA00023004"/>
    </source>
</evidence>
<evidence type="ECO:0000313" key="7">
    <source>
        <dbReference type="EMBL" id="SNQ60965.1"/>
    </source>
</evidence>
<dbReference type="SFLD" id="SFLDS00029">
    <property type="entry name" value="Radical_SAM"/>
    <property type="match status" value="1"/>
</dbReference>
<dbReference type="Proteomes" id="UP000218615">
    <property type="component" value="Unassembled WGS sequence"/>
</dbReference>
<dbReference type="RefSeq" id="WP_096205531.1">
    <property type="nucleotide sequence ID" value="NZ_FZMP01000128.1"/>
</dbReference>
<dbReference type="AlphaFoldDB" id="A0A284VNV7"/>
<keyword evidence="3" id="KW-0408">Iron</keyword>
<protein>
    <submittedName>
        <fullName evidence="7">Putative Radical SAM domain protein</fullName>
    </submittedName>
</protein>
<comment type="similarity">
    <text evidence="5">Belongs to the radical SAM superfamily. Anaerobic sulfatase-maturating enzyme family.</text>
</comment>
<evidence type="ECO:0000259" key="6">
    <source>
        <dbReference type="PROSITE" id="PS51918"/>
    </source>
</evidence>
<gene>
    <name evidence="7" type="ORF">MNV_2130004</name>
</gene>
<dbReference type="Pfam" id="PF04055">
    <property type="entry name" value="Radical_SAM"/>
    <property type="match status" value="1"/>
</dbReference>